<keyword evidence="9 19" id="KW-1133">Transmembrane helix</keyword>
<keyword evidence="22" id="KW-1185">Reference proteome</keyword>
<dbReference type="SMART" id="SM00242">
    <property type="entry name" value="MYSc"/>
    <property type="match status" value="1"/>
</dbReference>
<keyword evidence="8 17" id="KW-0067">ATP-binding</keyword>
<keyword evidence="10" id="KW-0175">Coiled coil</keyword>
<feature type="transmembrane region" description="Helical" evidence="19">
    <location>
        <begin position="1169"/>
        <end position="1188"/>
    </location>
</feature>
<dbReference type="Gene3D" id="3.40.850.10">
    <property type="entry name" value="Kinesin motor domain"/>
    <property type="match status" value="1"/>
</dbReference>
<comment type="subcellular location">
    <subcellularLocation>
        <location evidence="1">Cell membrane</location>
        <topology evidence="1">Multi-pass membrane protein</topology>
    </subcellularLocation>
</comment>
<dbReference type="GO" id="GO:0003779">
    <property type="term" value="F:actin binding"/>
    <property type="evidence" value="ECO:0007669"/>
    <property type="project" value="UniProtKB-KW"/>
</dbReference>
<evidence type="ECO:0000256" key="17">
    <source>
        <dbReference type="PROSITE-ProRule" id="PRU00782"/>
    </source>
</evidence>
<organism evidence="21 22">
    <name type="scientific">Potamilus streckersoni</name>
    <dbReference type="NCBI Taxonomy" id="2493646"/>
    <lineage>
        <taxon>Eukaryota</taxon>
        <taxon>Metazoa</taxon>
        <taxon>Spiralia</taxon>
        <taxon>Lophotrochozoa</taxon>
        <taxon>Mollusca</taxon>
        <taxon>Bivalvia</taxon>
        <taxon>Autobranchia</taxon>
        <taxon>Heteroconchia</taxon>
        <taxon>Palaeoheterodonta</taxon>
        <taxon>Unionida</taxon>
        <taxon>Unionoidea</taxon>
        <taxon>Unionidae</taxon>
        <taxon>Ambleminae</taxon>
        <taxon>Lampsilini</taxon>
        <taxon>Potamilus</taxon>
    </lineage>
</organism>
<dbReference type="Pfam" id="PF00063">
    <property type="entry name" value="Myosin_head"/>
    <property type="match status" value="1"/>
</dbReference>
<feature type="region of interest" description="Disordered" evidence="18">
    <location>
        <begin position="751"/>
        <end position="888"/>
    </location>
</feature>
<dbReference type="GO" id="GO:0005886">
    <property type="term" value="C:plasma membrane"/>
    <property type="evidence" value="ECO:0007669"/>
    <property type="project" value="UniProtKB-SubCell"/>
</dbReference>
<dbReference type="SUPFAM" id="SSF53448">
    <property type="entry name" value="Nucleotide-diphospho-sugar transferases"/>
    <property type="match status" value="1"/>
</dbReference>
<comment type="similarity">
    <text evidence="17">Belongs to the TRAFAC class myosin-kinesin ATPase superfamily. Myosin family.</text>
</comment>
<comment type="caution">
    <text evidence="21">The sequence shown here is derived from an EMBL/GenBank/DDBJ whole genome shotgun (WGS) entry which is preliminary data.</text>
</comment>
<evidence type="ECO:0000256" key="2">
    <source>
        <dbReference type="ARBA" id="ARBA00012543"/>
    </source>
</evidence>
<evidence type="ECO:0000256" key="19">
    <source>
        <dbReference type="SAM" id="Phobius"/>
    </source>
</evidence>
<evidence type="ECO:0000256" key="6">
    <source>
        <dbReference type="ARBA" id="ARBA00022692"/>
    </source>
</evidence>
<feature type="region of interest" description="Actin-binding" evidence="17">
    <location>
        <begin position="623"/>
        <end position="645"/>
    </location>
</feature>
<evidence type="ECO:0000256" key="15">
    <source>
        <dbReference type="ARBA" id="ARBA00046329"/>
    </source>
</evidence>
<feature type="region of interest" description="Disordered" evidence="18">
    <location>
        <begin position="1948"/>
        <end position="1968"/>
    </location>
</feature>
<keyword evidence="14" id="KW-0325">Glycoprotein</keyword>
<keyword evidence="11 17" id="KW-0518">Myosin</keyword>
<feature type="transmembrane region" description="Helical" evidence="19">
    <location>
        <begin position="1301"/>
        <end position="1319"/>
    </location>
</feature>
<evidence type="ECO:0000256" key="9">
    <source>
        <dbReference type="ARBA" id="ARBA00022989"/>
    </source>
</evidence>
<feature type="transmembrane region" description="Helical" evidence="19">
    <location>
        <begin position="1817"/>
        <end position="1844"/>
    </location>
</feature>
<dbReference type="PANTHER" id="PTHR22914">
    <property type="entry name" value="CHITIN SYNTHASE"/>
    <property type="match status" value="1"/>
</dbReference>
<evidence type="ECO:0000256" key="16">
    <source>
        <dbReference type="ARBA" id="ARBA00048014"/>
    </source>
</evidence>
<dbReference type="InterPro" id="IPR004835">
    <property type="entry name" value="Chitin_synth"/>
</dbReference>
<dbReference type="Gene3D" id="6.20.240.20">
    <property type="match status" value="1"/>
</dbReference>
<feature type="compositionally biased region" description="Low complexity" evidence="18">
    <location>
        <begin position="825"/>
        <end position="838"/>
    </location>
</feature>
<reference evidence="21" key="2">
    <citation type="journal article" date="2021" name="Genome Biol. Evol.">
        <title>Developing a high-quality reference genome for a parasitic bivalve with doubly uniparental inheritance (Bivalvia: Unionida).</title>
        <authorList>
            <person name="Smith C.H."/>
        </authorList>
    </citation>
    <scope>NUCLEOTIDE SEQUENCE</scope>
    <source>
        <strain evidence="21">CHS0354</strain>
        <tissue evidence="21">Mantle</tissue>
    </source>
</reference>
<feature type="domain" description="Myosin motor" evidence="20">
    <location>
        <begin position="17"/>
        <end position="745"/>
    </location>
</feature>
<accession>A0AAE0W6R5</accession>
<protein>
    <recommendedName>
        <fullName evidence="2">chitin synthase</fullName>
        <ecNumber evidence="2">2.4.1.16</ecNumber>
    </recommendedName>
</protein>
<dbReference type="InterPro" id="IPR029044">
    <property type="entry name" value="Nucleotide-diphossugar_trans"/>
</dbReference>
<feature type="transmembrane region" description="Helical" evidence="19">
    <location>
        <begin position="1080"/>
        <end position="1100"/>
    </location>
</feature>
<feature type="transmembrane region" description="Helical" evidence="19">
    <location>
        <begin position="2194"/>
        <end position="2212"/>
    </location>
</feature>
<keyword evidence="6 19" id="KW-0812">Transmembrane</keyword>
<feature type="compositionally biased region" description="Basic and acidic residues" evidence="18">
    <location>
        <begin position="852"/>
        <end position="863"/>
    </location>
</feature>
<feature type="compositionally biased region" description="Basic and acidic residues" evidence="18">
    <location>
        <begin position="2517"/>
        <end position="2531"/>
    </location>
</feature>
<dbReference type="PRINTS" id="PR00193">
    <property type="entry name" value="MYOSINHEAVY"/>
</dbReference>
<evidence type="ECO:0000313" key="22">
    <source>
        <dbReference type="Proteomes" id="UP001195483"/>
    </source>
</evidence>
<feature type="compositionally biased region" description="Basic and acidic residues" evidence="18">
    <location>
        <begin position="751"/>
        <end position="813"/>
    </location>
</feature>
<evidence type="ECO:0000256" key="14">
    <source>
        <dbReference type="ARBA" id="ARBA00023180"/>
    </source>
</evidence>
<comment type="catalytic activity">
    <reaction evidence="16">
        <text>[(1-&gt;4)-N-acetyl-beta-D-glucosaminyl](n) + UDP-N-acetyl-alpha-D-glucosamine = [(1-&gt;4)-N-acetyl-beta-D-glucosaminyl](n+1) + UDP + H(+)</text>
        <dbReference type="Rhea" id="RHEA:16637"/>
        <dbReference type="Rhea" id="RHEA-COMP:9593"/>
        <dbReference type="Rhea" id="RHEA-COMP:9595"/>
        <dbReference type="ChEBI" id="CHEBI:15378"/>
        <dbReference type="ChEBI" id="CHEBI:17029"/>
        <dbReference type="ChEBI" id="CHEBI:57705"/>
        <dbReference type="ChEBI" id="CHEBI:58223"/>
        <dbReference type="EC" id="2.4.1.16"/>
    </reaction>
</comment>
<evidence type="ECO:0000256" key="5">
    <source>
        <dbReference type="ARBA" id="ARBA00022679"/>
    </source>
</evidence>
<dbReference type="InterPro" id="IPR036259">
    <property type="entry name" value="MFS_trans_sf"/>
</dbReference>
<dbReference type="InterPro" id="IPR055120">
    <property type="entry name" value="Chs-1/2_IV_N"/>
</dbReference>
<evidence type="ECO:0000256" key="7">
    <source>
        <dbReference type="ARBA" id="ARBA00022741"/>
    </source>
</evidence>
<dbReference type="GO" id="GO:0004100">
    <property type="term" value="F:chitin synthase activity"/>
    <property type="evidence" value="ECO:0007669"/>
    <property type="project" value="UniProtKB-EC"/>
</dbReference>
<dbReference type="EMBL" id="JAEAOA010002338">
    <property type="protein sequence ID" value="KAK3602477.1"/>
    <property type="molecule type" value="Genomic_DNA"/>
</dbReference>
<evidence type="ECO:0000313" key="21">
    <source>
        <dbReference type="EMBL" id="KAK3602477.1"/>
    </source>
</evidence>
<keyword evidence="3" id="KW-1003">Cell membrane</keyword>
<keyword evidence="4" id="KW-0328">Glycosyltransferase</keyword>
<dbReference type="FunFam" id="3.90.550.10:FF:000139">
    <property type="entry name" value="Chitin synthase 8"/>
    <property type="match status" value="1"/>
</dbReference>
<keyword evidence="13 17" id="KW-0505">Motor protein</keyword>
<name>A0AAE0W6R5_9BIVA</name>
<dbReference type="InterPro" id="IPR036961">
    <property type="entry name" value="Kinesin_motor_dom_sf"/>
</dbReference>
<dbReference type="Gene3D" id="1.20.120.720">
    <property type="entry name" value="Myosin VI head, motor domain, U50 subdomain"/>
    <property type="match status" value="1"/>
</dbReference>
<evidence type="ECO:0000256" key="10">
    <source>
        <dbReference type="ARBA" id="ARBA00023054"/>
    </source>
</evidence>
<evidence type="ECO:0000256" key="11">
    <source>
        <dbReference type="ARBA" id="ARBA00023123"/>
    </source>
</evidence>
<keyword evidence="12 19" id="KW-0472">Membrane</keyword>
<feature type="region of interest" description="Disordered" evidence="18">
    <location>
        <begin position="2516"/>
        <end position="2543"/>
    </location>
</feature>
<evidence type="ECO:0000256" key="1">
    <source>
        <dbReference type="ARBA" id="ARBA00004651"/>
    </source>
</evidence>
<feature type="transmembrane region" description="Helical" evidence="19">
    <location>
        <begin position="1789"/>
        <end position="1811"/>
    </location>
</feature>
<evidence type="ECO:0000259" key="20">
    <source>
        <dbReference type="PROSITE" id="PS51456"/>
    </source>
</evidence>
<dbReference type="Gene3D" id="1.20.58.530">
    <property type="match status" value="1"/>
</dbReference>
<sequence>MADIQEIELEGVEDMNGNDDDLSQLAHLDNDTILHTLKRRYEEDNIYTCCGDILIALNPCKEIPELFSGDKHKEYDWKNFVGNPRPHVFHTAATAFRRMREFKTDQVIIVCGESGAGKTESTKYMVKHFVHMSKSNNRELHEKIIKVNPLLEAFGNAKTTMNHNSSRFAKYLELSFKKDGDLAGVVIRDYMLEKSRVVSRCENEGNFHIFYSLFYGTPTATLKDLRLEKPIKEYRILQSDQSILDNKDKYIMMYKEQLEILQRIKTDPRVMQNMLAAVIHLTEIRFVQSSAVADASELEDLEPVVYASDLLGLKPEDVISALISTKITAAGEEVSRNKSPEEAKVGRDALAKALYERMFQWIVRQINMDLHPPADRGGECQNIGILDIAGFEKLTINSFEQLCINTVNERLQNFMNAKVFRTELSIYKDEGIDMEEITFENNDALIEFLIKQPNNILSTLDEQSRLQYGTDESFVSQLNKNCGRSEFYTQSKSDKPEFMIKHFAGQVLYTAVGFMEKNRDLLNKELKECMKKSSDEFISDLFSVRKGPTGTISETVYNYRQSRRVQHGVRVLPPSSIPSQRTSALRRTMKNVIQEGMSGRQGIKAMGASKESKTVVSFFKKSLLELLNKIEHAEQLFVRCLKPNVYLRAEDFADHVVTDQLRYNGVSEIAKIRKAGFMHRKTYIDFIKRYGDVWPVAGRKDNDAKKATIEILRHFHQEYQRDYRQGRTMVFMKDKLVAWMEGELIVYEEKKRKEEEEKERKRQERRKQEEEYERQRQEERVREEERERQERERERLRKETENPSKFVSEHDTQVKSSFGPSVMFESPSTSTGSDSSGDTESHFGRKFINLKDTVKVEGGEDRPPTPPITIDENRNESTDASRGKKKKSEKDKPFWDIFQIIARETKGRDVHEQRSLKVLKVVTYIVVFAIVLFCTVAQKISLITLMTKQTAPDSIQFKDTKDEVNARIEIGRYWLALIAICIPYGLIFISSLFKWLFGNMPAIQWTTLLFCMFMEGVHAGGIALFVFRILPEVDMVRGIILLNAVGIIPSALSPICSSAVKRKKPTEHPCENFGNKTARLVFDVLSFLAQISVIPVIILFEYFPTENANKIEPDPARNAEVAFTIFMVSFSMWENFLDDRFCGSLRYKNGLKNFMLSLKYDLQESRPKITFFTSLIKIAVILGAVYGIHHELVDRKEQDFVLNAWHSFNTLSKLPMEMKSSALILTITTFVGYYSAYTACKLDLQIFSFSLPLFLSTPVAFVLAYVDCLSDDGHFLGRFSAENRFCGRKGYDGWTIWSDTTWWHILLGAAWWGSIYWMGRHIWFPMQERLSKVERLFTTPFYCSVFFEENLVLNRRRHNRRVFREFRGDDNSKKKVYYRMSEYDINELAEDIGDTYEQKAKDRIPPMIYACATMWHENRIEMVQLLKSLFRMDKDQFLRRNAELITGKLDRDYYDYEAHIFFDDAMELNDDEEFVPNKFVKLFVEVIDEAASSVHEQHMEIQDPIRVPTPYGGQLIWQMPGGNLLFLHMKDKNKIRHRKRWSQVMYMYYLLGFRIVRQCEEIVVDAIENGSLNELLSWKSKPDAASANFGKSHVFQALSEEVVRRAERTFLLALDGDVDFTPGAVRLMLDRMKKSEKTGAACGRIHPIGTGPLVWYQKFEYATAHWLQKATEHVLGCVLCSPGCFSLFRGSALMDDNVMRKYTEKPTEAIHHLMYDQGEDRWLCTLLLQQGYRVDYAAASDAFTYAPEGFEEYFNQRRRWTPSTVANIADLLKDYKNTISVNSNISMLYILYQFALLVSSLIGPATILMMISGAFNLVFGLTVVQSYLISLAPGVLYFAICFFLKTKWQILVAEILTGMYAFIMMIVLVGTIVTAVKEGLFHPSVIFLTFLVGIYVIAALLHPKEWFNIVYGLLYFLLIPSGYLLLIIYSLVNLNNITWGTREVPKKKTKQQLEEEKREEERKKKEKAEKPGFFARLFPTAQIKDIFETFRKLTEGQKEKQEEKFVDVIKTLNETISRLAAKDQDKHVEENEAILETRHIQTESPSVILNMTSEDHNLDPIQQADYEYDQVIKITGEKEPLKGILRRKQTSVSFEERKGKSVSIDEKITVKLRDSGKTETEDIYDRVGPTKRDEMVNPAWLEDAGIKQGSIMPMAENETNFWKGVIDKYLHPIDKDVQAEKKMTDSLKELRDNVALGIAMINLLWMAINFMFQVRGGLTFDIKYRTFTTDDSLDEETTPTYVAKVDILGLLFVFVFAFILILQIIGMIMHRWGTFQHFISITQLWNPFKSKKLKNKLREKERDLTAEDAVEVCKKILAEPLPDYDSDEKDDGDEERKMEVIKAQILNIQTVGTRHTLGRSENRGTSIGATLKCSARFDPNAARPTISELQKSLSRSLRKINIYGENENDQAPEETKLLREMKSVHKKLYLPREGPLPDPPRVLGHMSGAQSSLWRRIKSQKSIRNLPGYNQSRQDLSRSMPLIQEEDRDDNIYDEIPGTMGRELGKRLKYLHKIEKKKREQEQQPMEERNGRISFQMQSGNLY</sequence>
<evidence type="ECO:0000256" key="13">
    <source>
        <dbReference type="ARBA" id="ARBA00023175"/>
    </source>
</evidence>
<evidence type="ECO:0000256" key="18">
    <source>
        <dbReference type="SAM" id="MobiDB-lite"/>
    </source>
</evidence>
<feature type="compositionally biased region" description="Basic and acidic residues" evidence="18">
    <location>
        <begin position="871"/>
        <end position="888"/>
    </location>
</feature>
<feature type="transmembrane region" description="Helical" evidence="19">
    <location>
        <begin position="1851"/>
        <end position="1874"/>
    </location>
</feature>
<feature type="transmembrane region" description="Helical" evidence="19">
    <location>
        <begin position="1246"/>
        <end position="1266"/>
    </location>
</feature>
<feature type="transmembrane region" description="Helical" evidence="19">
    <location>
        <begin position="1039"/>
        <end position="1060"/>
    </location>
</feature>
<proteinExistence type="inferred from homology"/>
<evidence type="ECO:0000256" key="4">
    <source>
        <dbReference type="ARBA" id="ARBA00022676"/>
    </source>
</evidence>
<feature type="transmembrane region" description="Helical" evidence="19">
    <location>
        <begin position="973"/>
        <end position="997"/>
    </location>
</feature>
<feature type="transmembrane region" description="Helical" evidence="19">
    <location>
        <begin position="1880"/>
        <end position="1901"/>
    </location>
</feature>
<feature type="transmembrane region" description="Helical" evidence="19">
    <location>
        <begin position="2247"/>
        <end position="2269"/>
    </location>
</feature>
<dbReference type="SUPFAM" id="SSF103473">
    <property type="entry name" value="MFS general substrate transporter"/>
    <property type="match status" value="1"/>
</dbReference>
<dbReference type="InterPro" id="IPR027417">
    <property type="entry name" value="P-loop_NTPase"/>
</dbReference>
<dbReference type="CDD" id="cd04190">
    <property type="entry name" value="Chitin_synth_C"/>
    <property type="match status" value="1"/>
</dbReference>
<evidence type="ECO:0000256" key="8">
    <source>
        <dbReference type="ARBA" id="ARBA00022840"/>
    </source>
</evidence>
<dbReference type="GO" id="GO:0006031">
    <property type="term" value="P:chitin biosynthetic process"/>
    <property type="evidence" value="ECO:0007669"/>
    <property type="project" value="TreeGrafter"/>
</dbReference>
<gene>
    <name evidence="21" type="ORF">CHS0354_040544</name>
</gene>
<feature type="transmembrane region" description="Helical" evidence="19">
    <location>
        <begin position="1221"/>
        <end position="1239"/>
    </location>
</feature>
<feature type="transmembrane region" description="Helical" evidence="19">
    <location>
        <begin position="921"/>
        <end position="940"/>
    </location>
</feature>
<dbReference type="Gene3D" id="1.10.10.820">
    <property type="match status" value="1"/>
</dbReference>
<dbReference type="GO" id="GO:0003774">
    <property type="term" value="F:cytoskeletal motor activity"/>
    <property type="evidence" value="ECO:0007669"/>
    <property type="project" value="UniProtKB-UniRule"/>
</dbReference>
<keyword evidence="5" id="KW-0808">Transferase</keyword>
<reference evidence="21" key="3">
    <citation type="submission" date="2023-05" db="EMBL/GenBank/DDBJ databases">
        <authorList>
            <person name="Smith C.H."/>
        </authorList>
    </citation>
    <scope>NUCLEOTIDE SEQUENCE</scope>
    <source>
        <strain evidence="21">CHS0354</strain>
        <tissue evidence="21">Mantle</tissue>
    </source>
</reference>
<comment type="similarity">
    <text evidence="15">Belongs to the chitin synthase family. Class IV subfamily.</text>
</comment>
<feature type="transmembrane region" description="Helical" evidence="19">
    <location>
        <begin position="1913"/>
        <end position="1932"/>
    </location>
</feature>
<dbReference type="SUPFAM" id="SSF52540">
    <property type="entry name" value="P-loop containing nucleoside triphosphate hydrolases"/>
    <property type="match status" value="1"/>
</dbReference>
<dbReference type="EC" id="2.4.1.16" evidence="2"/>
<reference evidence="21" key="1">
    <citation type="journal article" date="2021" name="Genome Biol. Evol.">
        <title>A High-Quality Reference Genome for a Parasitic Bivalve with Doubly Uniparental Inheritance (Bivalvia: Unionida).</title>
        <authorList>
            <person name="Smith C.H."/>
        </authorList>
    </citation>
    <scope>NUCLEOTIDE SEQUENCE</scope>
    <source>
        <strain evidence="21">CHS0354</strain>
    </source>
</reference>
<dbReference type="GO" id="GO:0005524">
    <property type="term" value="F:ATP binding"/>
    <property type="evidence" value="ECO:0007669"/>
    <property type="project" value="UniProtKB-UniRule"/>
</dbReference>
<dbReference type="PANTHER" id="PTHR22914:SF42">
    <property type="entry name" value="CHITIN SYNTHASE"/>
    <property type="match status" value="1"/>
</dbReference>
<evidence type="ECO:0000256" key="3">
    <source>
        <dbReference type="ARBA" id="ARBA00022475"/>
    </source>
</evidence>
<dbReference type="GO" id="GO:0016459">
    <property type="term" value="C:myosin complex"/>
    <property type="evidence" value="ECO:0007669"/>
    <property type="project" value="UniProtKB-KW"/>
</dbReference>
<keyword evidence="7 17" id="KW-0547">Nucleotide-binding</keyword>
<dbReference type="InterPro" id="IPR001609">
    <property type="entry name" value="Myosin_head_motor_dom-like"/>
</dbReference>
<dbReference type="PROSITE" id="PS51456">
    <property type="entry name" value="MYOSIN_MOTOR"/>
    <property type="match status" value="1"/>
</dbReference>
<dbReference type="Pfam" id="PF03142">
    <property type="entry name" value="Chitin_synth_2"/>
    <property type="match status" value="1"/>
</dbReference>
<evidence type="ECO:0000256" key="12">
    <source>
        <dbReference type="ARBA" id="ARBA00023136"/>
    </source>
</evidence>
<dbReference type="Proteomes" id="UP001195483">
    <property type="component" value="Unassembled WGS sequence"/>
</dbReference>
<dbReference type="Pfam" id="PF23000">
    <property type="entry name" value="ChitinSynthase_IV_N"/>
    <property type="match status" value="1"/>
</dbReference>
<keyword evidence="17" id="KW-0009">Actin-binding</keyword>
<feature type="compositionally biased region" description="Polar residues" evidence="18">
    <location>
        <begin position="2533"/>
        <end position="2543"/>
    </location>
</feature>
<feature type="binding site" evidence="17">
    <location>
        <begin position="112"/>
        <end position="119"/>
    </location>
    <ligand>
        <name>ATP</name>
        <dbReference type="ChEBI" id="CHEBI:30616"/>
    </ligand>
</feature>
<feature type="transmembrane region" description="Helical" evidence="19">
    <location>
        <begin position="1003"/>
        <end position="1027"/>
    </location>
</feature>